<proteinExistence type="predicted"/>
<keyword evidence="2" id="KW-0472">Membrane</keyword>
<feature type="compositionally biased region" description="Basic and acidic residues" evidence="1">
    <location>
        <begin position="197"/>
        <end position="212"/>
    </location>
</feature>
<feature type="compositionally biased region" description="Polar residues" evidence="1">
    <location>
        <begin position="236"/>
        <end position="246"/>
    </location>
</feature>
<keyword evidence="5" id="KW-1185">Reference proteome</keyword>
<accession>A0A1B0CMF1</accession>
<dbReference type="RefSeq" id="XP_055678873.1">
    <property type="nucleotide sequence ID" value="XM_055822898.1"/>
</dbReference>
<evidence type="ECO:0000313" key="4">
    <source>
        <dbReference type="EnsemblMetazoa" id="LLOJ005839-PA"/>
    </source>
</evidence>
<evidence type="ECO:0000313" key="5">
    <source>
        <dbReference type="Proteomes" id="UP000092461"/>
    </source>
</evidence>
<evidence type="ECO:0000256" key="1">
    <source>
        <dbReference type="SAM" id="MobiDB-lite"/>
    </source>
</evidence>
<dbReference type="EMBL" id="AJWK01018645">
    <property type="status" value="NOT_ANNOTATED_CDS"/>
    <property type="molecule type" value="Genomic_DNA"/>
</dbReference>
<feature type="signal peptide" evidence="3">
    <location>
        <begin position="1"/>
        <end position="20"/>
    </location>
</feature>
<reference evidence="4" key="1">
    <citation type="submission" date="2020-05" db="UniProtKB">
        <authorList>
            <consortium name="EnsemblMetazoa"/>
        </authorList>
    </citation>
    <scope>IDENTIFICATION</scope>
    <source>
        <strain evidence="4">Jacobina</strain>
    </source>
</reference>
<evidence type="ECO:0000256" key="3">
    <source>
        <dbReference type="SAM" id="SignalP"/>
    </source>
</evidence>
<dbReference type="VEuPathDB" id="VectorBase:LLOJ005839"/>
<sequence length="264" mass="29980">MSWKKDLLVLVGFLCSFCAAHNDSLLPANPAIEDPLACHHDRECPLGEFCSIQDDDDVGVCESCGSPLMTYNYEEKSCVYCPIFRSKCYNNCCYLVDGYPGYEIRCIEGMCMRCHKSDVESHYCTLQSYQDISAKFIVAFGIVFTVAFASIVIYRWSFRGRRQSFTERRCSWQSTNSVSPVQQRTLELLQDRPPEYQTRHNYRHQQEMKAKTAPETPEMTPTVMVTLAPPPYPGSEPTSEGTSDNVQPPPYSPTEGTTEKTLHI</sequence>
<feature type="region of interest" description="Disordered" evidence="1">
    <location>
        <begin position="197"/>
        <end position="264"/>
    </location>
</feature>
<dbReference type="Proteomes" id="UP000092461">
    <property type="component" value="Unassembled WGS sequence"/>
</dbReference>
<dbReference type="GeneID" id="129787361"/>
<dbReference type="VEuPathDB" id="VectorBase:LLONM1_005865"/>
<dbReference type="EnsemblMetazoa" id="LLOJ005839-RA">
    <property type="protein sequence ID" value="LLOJ005839-PA"/>
    <property type="gene ID" value="LLOJ005839"/>
</dbReference>
<keyword evidence="2" id="KW-0812">Transmembrane</keyword>
<dbReference type="EMBL" id="AJWK01018643">
    <property type="status" value="NOT_ANNOTATED_CDS"/>
    <property type="molecule type" value="Genomic_DNA"/>
</dbReference>
<dbReference type="AlphaFoldDB" id="A0A1B0CMF1"/>
<evidence type="ECO:0000256" key="2">
    <source>
        <dbReference type="SAM" id="Phobius"/>
    </source>
</evidence>
<name>A0A1B0CMF1_LUTLO</name>
<organism evidence="4 5">
    <name type="scientific">Lutzomyia longipalpis</name>
    <name type="common">Sand fly</name>
    <dbReference type="NCBI Taxonomy" id="7200"/>
    <lineage>
        <taxon>Eukaryota</taxon>
        <taxon>Metazoa</taxon>
        <taxon>Ecdysozoa</taxon>
        <taxon>Arthropoda</taxon>
        <taxon>Hexapoda</taxon>
        <taxon>Insecta</taxon>
        <taxon>Pterygota</taxon>
        <taxon>Neoptera</taxon>
        <taxon>Endopterygota</taxon>
        <taxon>Diptera</taxon>
        <taxon>Nematocera</taxon>
        <taxon>Psychodoidea</taxon>
        <taxon>Psychodidae</taxon>
        <taxon>Lutzomyia</taxon>
        <taxon>Lutzomyia</taxon>
    </lineage>
</organism>
<keyword evidence="2" id="KW-1133">Transmembrane helix</keyword>
<dbReference type="EMBL" id="AJWK01018644">
    <property type="status" value="NOT_ANNOTATED_CDS"/>
    <property type="molecule type" value="Genomic_DNA"/>
</dbReference>
<dbReference type="KEGG" id="lll:129787361"/>
<protein>
    <submittedName>
        <fullName evidence="4">Uncharacterized protein</fullName>
    </submittedName>
</protein>
<feature type="chain" id="PRO_5008405933" evidence="3">
    <location>
        <begin position="21"/>
        <end position="264"/>
    </location>
</feature>
<keyword evidence="3" id="KW-0732">Signal</keyword>
<dbReference type="OrthoDB" id="7791663at2759"/>
<feature type="transmembrane region" description="Helical" evidence="2">
    <location>
        <begin position="136"/>
        <end position="154"/>
    </location>
</feature>
<dbReference type="EMBL" id="AJWK01018646">
    <property type="status" value="NOT_ANNOTATED_CDS"/>
    <property type="molecule type" value="Genomic_DNA"/>
</dbReference>